<keyword evidence="2" id="KW-0732">Signal</keyword>
<dbReference type="PANTHER" id="PTHR43308">
    <property type="entry name" value="OUTER MEMBRANE PROTEIN ALPHA-RELATED"/>
    <property type="match status" value="1"/>
</dbReference>
<dbReference type="Gene3D" id="2.60.40.4270">
    <property type="entry name" value="Listeria-Bacteroides repeat domain"/>
    <property type="match status" value="1"/>
</dbReference>
<protein>
    <recommendedName>
        <fullName evidence="4">SLH domain-containing protein</fullName>
    </recommendedName>
</protein>
<dbReference type="InterPro" id="IPR042229">
    <property type="entry name" value="Listeria/Bacterioides_rpt_sf"/>
</dbReference>
<evidence type="ECO:0000313" key="5">
    <source>
        <dbReference type="EMBL" id="PKU52930.1"/>
    </source>
</evidence>
<dbReference type="PANTHER" id="PTHR43308:SF1">
    <property type="entry name" value="OUTER MEMBRANE PROTEIN ALPHA"/>
    <property type="match status" value="1"/>
</dbReference>
<dbReference type="GO" id="GO:0030313">
    <property type="term" value="C:cell envelope"/>
    <property type="evidence" value="ECO:0007669"/>
    <property type="project" value="UniProtKB-SubCell"/>
</dbReference>
<dbReference type="InterPro" id="IPR013378">
    <property type="entry name" value="InlB-like_B-rpt"/>
</dbReference>
<proteinExistence type="predicted"/>
<feature type="compositionally biased region" description="Gly residues" evidence="3">
    <location>
        <begin position="627"/>
        <end position="641"/>
    </location>
</feature>
<dbReference type="RefSeq" id="WP_058844230.1">
    <property type="nucleotide sequence ID" value="NZ_PDFK01000001.1"/>
</dbReference>
<accession>A0A2I0V3P7</accession>
<dbReference type="NCBIfam" id="TIGR02543">
    <property type="entry name" value="List_Bact_rpt"/>
    <property type="match status" value="1"/>
</dbReference>
<evidence type="ECO:0000256" key="2">
    <source>
        <dbReference type="ARBA" id="ARBA00022729"/>
    </source>
</evidence>
<comment type="subcellular location">
    <subcellularLocation>
        <location evidence="1">Cell envelope</location>
    </subcellularLocation>
</comment>
<gene>
    <name evidence="5" type="ORF">CRI88_00955</name>
</gene>
<sequence>MNYFKRITDAVEGIGNKRMVSLLLFLTMFFSLMPQFMLSANADSEVTLFVSPSTVSNDTAPRADGATYATLQGAINAAQNNDTIAVTEDITMSTTISIMKDITLIASGGNYKITLGINASFWVQNGFDLTLGGGSDTEVLTLTGSQRTLISVANGNIVVNNGAKLLATGTGNMVLDLYDPKASGKITGGHLESSGSIAISMTNGATLEEISGGTIIGKMHSLYMYDEGTKVNLISGGTFKNLAAAPDRWANVQVDGKAQIGEISNGDFFAEHEISALRLIRGGKIGEISGGRFICAYTGLTTNKEGRGVDIVALDYPSGIDEISGGTFDGEIGVLLIEAGAYINTISGGTFSGGQSGLQNDIGGTIGTINNAVITSTNIGLLNVGTINEIGSGTEITGDSLALWNYASNNPNAIIKLISGGKFTTVSASGEAFLNETTVNLISGGIFTGGFYAINSTTSSSTSPAKIGTISGGVFYAQTTGGASLVAIKLANLLILEPALITNKGVARFWGNGGSIFNDESLVIYPAGYHMSTATEAVSSIAGVEFKYLTKSLYTVTFNSNGGSVVAEKTDIPLGSLITEPTLPTKSGYTFSGWYKEDSLTNAWDFAIDTVTDNITLYAKWISKGGSGSGSGSGNGSGDGSGTPTATLLVQGIDKQTGEIIYSKSSSITVGSTETINAPAIESYQLDAGSKRTETITIKSGENKVVFYYNKNTVAIPELETGEHIKYINGYPDGSVKPESSITRAEAAVIFFRLIKDENKNTAVSGKFSDIGGGTWYEQSVNYLASQGILKGYGDGTFKPRQTITRAEFAAIASRFDNLLTSENTSFNDVPINHWAAEYIDSAYTKGWINGYPDGSFRPASSITRAEVVKIVNTMLNRKIELNDIPSDAPQYKDLNKTHWAYCHIIEASTEHTYTRKENGYELWK</sequence>
<feature type="domain" description="SLH" evidence="4">
    <location>
        <begin position="702"/>
        <end position="763"/>
    </location>
</feature>
<feature type="domain" description="SLH" evidence="4">
    <location>
        <begin position="764"/>
        <end position="822"/>
    </location>
</feature>
<dbReference type="PROSITE" id="PS51272">
    <property type="entry name" value="SLH"/>
    <property type="match status" value="3"/>
</dbReference>
<organism evidence="5 6">
    <name type="scientific">Lysinibacillus fusiformis</name>
    <dbReference type="NCBI Taxonomy" id="28031"/>
    <lineage>
        <taxon>Bacteria</taxon>
        <taxon>Bacillati</taxon>
        <taxon>Bacillota</taxon>
        <taxon>Bacilli</taxon>
        <taxon>Bacillales</taxon>
        <taxon>Bacillaceae</taxon>
        <taxon>Lysinibacillus</taxon>
    </lineage>
</organism>
<evidence type="ECO:0000313" key="6">
    <source>
        <dbReference type="Proteomes" id="UP000234956"/>
    </source>
</evidence>
<evidence type="ECO:0000256" key="3">
    <source>
        <dbReference type="SAM" id="MobiDB-lite"/>
    </source>
</evidence>
<dbReference type="Pfam" id="PF00395">
    <property type="entry name" value="SLH"/>
    <property type="match status" value="3"/>
</dbReference>
<feature type="region of interest" description="Disordered" evidence="3">
    <location>
        <begin position="627"/>
        <end position="646"/>
    </location>
</feature>
<evidence type="ECO:0000259" key="4">
    <source>
        <dbReference type="PROSITE" id="PS51272"/>
    </source>
</evidence>
<dbReference type="Pfam" id="PF09479">
    <property type="entry name" value="Flg_new"/>
    <property type="match status" value="1"/>
</dbReference>
<evidence type="ECO:0000256" key="1">
    <source>
        <dbReference type="ARBA" id="ARBA00004196"/>
    </source>
</evidence>
<dbReference type="InterPro" id="IPR051465">
    <property type="entry name" value="Cell_Envelope_Struct_Comp"/>
</dbReference>
<comment type="caution">
    <text evidence="5">The sequence shown here is derived from an EMBL/GenBank/DDBJ whole genome shotgun (WGS) entry which is preliminary data.</text>
</comment>
<feature type="domain" description="SLH" evidence="4">
    <location>
        <begin position="823"/>
        <end position="886"/>
    </location>
</feature>
<dbReference type="InterPro" id="IPR001119">
    <property type="entry name" value="SLH_dom"/>
</dbReference>
<dbReference type="AlphaFoldDB" id="A0A2I0V3P7"/>
<dbReference type="EMBL" id="PDFK01000001">
    <property type="protein sequence ID" value="PKU52930.1"/>
    <property type="molecule type" value="Genomic_DNA"/>
</dbReference>
<name>A0A2I0V3P7_9BACI</name>
<dbReference type="Proteomes" id="UP000234956">
    <property type="component" value="Unassembled WGS sequence"/>
</dbReference>
<reference evidence="5 6" key="1">
    <citation type="submission" date="2017-10" db="EMBL/GenBank/DDBJ databases">
        <title>Draft genome of Lysinibacillus fusiformis strain Juneja, a laboratory-derived pathogen of Drosophila melanogaster.</title>
        <authorList>
            <person name="Smith B.R."/>
            <person name="Unckless R.L."/>
        </authorList>
    </citation>
    <scope>NUCLEOTIDE SEQUENCE [LARGE SCALE GENOMIC DNA]</scope>
    <source>
        <strain evidence="5 6">Juneja</strain>
    </source>
</reference>